<evidence type="ECO:0000313" key="8">
    <source>
        <dbReference type="Proteomes" id="UP000834106"/>
    </source>
</evidence>
<evidence type="ECO:0000256" key="6">
    <source>
        <dbReference type="SAM" id="MobiDB-lite"/>
    </source>
</evidence>
<evidence type="ECO:0000256" key="4">
    <source>
        <dbReference type="ARBA" id="ARBA00011959"/>
    </source>
</evidence>
<comment type="similarity">
    <text evidence="3">Belongs to the ribose 5-phosphate isomerase family.</text>
</comment>
<protein>
    <recommendedName>
        <fullName evidence="4">ribose-5-phosphate isomerase</fullName>
        <ecNumber evidence="4">5.3.1.6</ecNumber>
    </recommendedName>
</protein>
<feature type="compositionally biased region" description="Basic residues" evidence="6">
    <location>
        <begin position="97"/>
        <end position="109"/>
    </location>
</feature>
<reference evidence="7" key="1">
    <citation type="submission" date="2023-05" db="EMBL/GenBank/DDBJ databases">
        <authorList>
            <person name="Huff M."/>
        </authorList>
    </citation>
    <scope>NUCLEOTIDE SEQUENCE</scope>
</reference>
<proteinExistence type="inferred from homology"/>
<dbReference type="InterPro" id="IPR004788">
    <property type="entry name" value="Ribose5P_isomerase_type_A"/>
</dbReference>
<dbReference type="GO" id="GO:0009052">
    <property type="term" value="P:pentose-phosphate shunt, non-oxidative branch"/>
    <property type="evidence" value="ECO:0007669"/>
    <property type="project" value="InterPro"/>
</dbReference>
<evidence type="ECO:0000256" key="5">
    <source>
        <dbReference type="ARBA" id="ARBA00023235"/>
    </source>
</evidence>
<feature type="region of interest" description="Disordered" evidence="6">
    <location>
        <begin position="89"/>
        <end position="111"/>
    </location>
</feature>
<dbReference type="AlphaFoldDB" id="A0AAD2AEC1"/>
<dbReference type="InterPro" id="IPR037171">
    <property type="entry name" value="NagB/RpiA_transferase-like"/>
</dbReference>
<evidence type="ECO:0000313" key="7">
    <source>
        <dbReference type="EMBL" id="CAI9783562.1"/>
    </source>
</evidence>
<dbReference type="PANTHER" id="PTHR43748">
    <property type="entry name" value="RIBOSE-5-PHOSPHATE ISOMERASE 3, CHLOROPLASTIC-RELATED"/>
    <property type="match status" value="1"/>
</dbReference>
<organism evidence="7 8">
    <name type="scientific">Fraxinus pennsylvanica</name>
    <dbReference type="NCBI Taxonomy" id="56036"/>
    <lineage>
        <taxon>Eukaryota</taxon>
        <taxon>Viridiplantae</taxon>
        <taxon>Streptophyta</taxon>
        <taxon>Embryophyta</taxon>
        <taxon>Tracheophyta</taxon>
        <taxon>Spermatophyta</taxon>
        <taxon>Magnoliopsida</taxon>
        <taxon>eudicotyledons</taxon>
        <taxon>Gunneridae</taxon>
        <taxon>Pentapetalae</taxon>
        <taxon>asterids</taxon>
        <taxon>lamiids</taxon>
        <taxon>Lamiales</taxon>
        <taxon>Oleaceae</taxon>
        <taxon>Oleeae</taxon>
        <taxon>Fraxinus</taxon>
    </lineage>
</organism>
<dbReference type="Gene3D" id="3.40.50.1360">
    <property type="match status" value="1"/>
</dbReference>
<comment type="pathway">
    <text evidence="2">Carbohydrate degradation; pentose phosphate pathway; D-ribose 5-phosphate from D-ribulose 5-phosphate (non-oxidative stage): step 1/1.</text>
</comment>
<dbReference type="GO" id="GO:0004751">
    <property type="term" value="F:ribose-5-phosphate isomerase activity"/>
    <property type="evidence" value="ECO:0007669"/>
    <property type="project" value="UniProtKB-EC"/>
</dbReference>
<dbReference type="EC" id="5.3.1.6" evidence="4"/>
<dbReference type="Proteomes" id="UP000834106">
    <property type="component" value="Chromosome 20"/>
</dbReference>
<comment type="catalytic activity">
    <reaction evidence="1">
        <text>aldehydo-D-ribose 5-phosphate = D-ribulose 5-phosphate</text>
        <dbReference type="Rhea" id="RHEA:14657"/>
        <dbReference type="ChEBI" id="CHEBI:58121"/>
        <dbReference type="ChEBI" id="CHEBI:58273"/>
        <dbReference type="EC" id="5.3.1.6"/>
    </reaction>
</comment>
<dbReference type="Pfam" id="PF06026">
    <property type="entry name" value="Rib_5-P_isom_A"/>
    <property type="match status" value="1"/>
</dbReference>
<accession>A0AAD2AEC1</accession>
<evidence type="ECO:0000256" key="1">
    <source>
        <dbReference type="ARBA" id="ARBA00001713"/>
    </source>
</evidence>
<dbReference type="InterPro" id="IPR050262">
    <property type="entry name" value="Ribose-5P_isomerase"/>
</dbReference>
<dbReference type="PANTHER" id="PTHR43748:SF3">
    <property type="entry name" value="RIBOSE-5-PHOSPHATE ISOMERASE 3, CHLOROPLASTIC-RELATED"/>
    <property type="match status" value="1"/>
</dbReference>
<dbReference type="SUPFAM" id="SSF100950">
    <property type="entry name" value="NagB/RpiA/CoA transferase-like"/>
    <property type="match status" value="1"/>
</dbReference>
<keyword evidence="8" id="KW-1185">Reference proteome</keyword>
<evidence type="ECO:0000256" key="3">
    <source>
        <dbReference type="ARBA" id="ARBA00008088"/>
    </source>
</evidence>
<evidence type="ECO:0000256" key="2">
    <source>
        <dbReference type="ARBA" id="ARBA00004988"/>
    </source>
</evidence>
<name>A0AAD2AEC1_9LAMI</name>
<gene>
    <name evidence="7" type="ORF">FPE_LOCUS31083</name>
</gene>
<keyword evidence="5" id="KW-0413">Isomerase</keyword>
<sequence>MPILNWALLSEKIVEVASNKFVVVVDDSKLVGCFEGLYLAMPVEIVQFCWKYNLVRQQELFKEEQSSDWRVMVTGTVVVLGRGTVTIRPKVSSNRGNTKRHPAPKRPKGKTVQLSPYYSKLKSDNTAGSVSMSWKNCLKKSPQNPTTRASIGAAL</sequence>
<dbReference type="EMBL" id="OU503055">
    <property type="protein sequence ID" value="CAI9783562.1"/>
    <property type="molecule type" value="Genomic_DNA"/>
</dbReference>